<gene>
    <name evidence="3" type="ORF">M9B40_04000</name>
</gene>
<feature type="domain" description="Phospholipid/glycerol acyltransferase" evidence="2">
    <location>
        <begin position="71"/>
        <end position="198"/>
    </location>
</feature>
<evidence type="ECO:0000259" key="2">
    <source>
        <dbReference type="Pfam" id="PF01553"/>
    </source>
</evidence>
<dbReference type="NCBIfam" id="NF010621">
    <property type="entry name" value="PRK14014.1"/>
    <property type="match status" value="1"/>
</dbReference>
<evidence type="ECO:0000313" key="4">
    <source>
        <dbReference type="Proteomes" id="UP001056381"/>
    </source>
</evidence>
<feature type="transmembrane region" description="Helical" evidence="1">
    <location>
        <begin position="6"/>
        <end position="31"/>
    </location>
</feature>
<evidence type="ECO:0000256" key="1">
    <source>
        <dbReference type="SAM" id="Phobius"/>
    </source>
</evidence>
<dbReference type="SUPFAM" id="SSF69593">
    <property type="entry name" value="Glycerol-3-phosphate (1)-acyltransferase"/>
    <property type="match status" value="1"/>
</dbReference>
<dbReference type="Proteomes" id="UP001056381">
    <property type="component" value="Chromosome"/>
</dbReference>
<dbReference type="GO" id="GO:0016746">
    <property type="term" value="F:acyltransferase activity"/>
    <property type="evidence" value="ECO:0007669"/>
    <property type="project" value="InterPro"/>
</dbReference>
<organism evidence="3 4">
    <name type="scientific">SAR86 cluster bacterium</name>
    <dbReference type="NCBI Taxonomy" id="2030880"/>
    <lineage>
        <taxon>Bacteria</taxon>
        <taxon>Pseudomonadati</taxon>
        <taxon>Pseudomonadota</taxon>
        <taxon>Gammaproteobacteria</taxon>
        <taxon>SAR86 cluster</taxon>
    </lineage>
</organism>
<reference evidence="3" key="1">
    <citation type="submission" date="2022-05" db="EMBL/GenBank/DDBJ databases">
        <title>Single-amplified genomics reveal most streamlined microbe among free-living bacteria.</title>
        <authorList>
            <person name="Roda-Garcia J."/>
            <person name="Haro-Moreno J.M."/>
            <person name="Rodriguez-Valera F."/>
            <person name="Almagro-Moreno S."/>
            <person name="Lopez-Perez M."/>
        </authorList>
    </citation>
    <scope>NUCLEOTIDE SEQUENCE</scope>
    <source>
        <strain evidence="3">TMED112-D2-2</strain>
    </source>
</reference>
<accession>A0A9Q8TXR6</accession>
<protein>
    <submittedName>
        <fullName evidence="3">Acetyltransferase</fullName>
    </submittedName>
</protein>
<keyword evidence="1" id="KW-1133">Transmembrane helix</keyword>
<dbReference type="PANTHER" id="PTHR10983:SF16">
    <property type="entry name" value="LYSOCARDIOLIPIN ACYLTRANSFERASE 1"/>
    <property type="match status" value="1"/>
</dbReference>
<dbReference type="InterPro" id="IPR002123">
    <property type="entry name" value="Plipid/glycerol_acylTrfase"/>
</dbReference>
<keyword evidence="4" id="KW-1185">Reference proteome</keyword>
<evidence type="ECO:0000313" key="3">
    <source>
        <dbReference type="EMBL" id="URQ62895.1"/>
    </source>
</evidence>
<dbReference type="PANTHER" id="PTHR10983">
    <property type="entry name" value="1-ACYLGLYCEROL-3-PHOSPHATE ACYLTRANSFERASE-RELATED"/>
    <property type="match status" value="1"/>
</dbReference>
<dbReference type="Pfam" id="PF01553">
    <property type="entry name" value="Acyltransferase"/>
    <property type="match status" value="1"/>
</dbReference>
<proteinExistence type="predicted"/>
<dbReference type="EMBL" id="CP097966">
    <property type="protein sequence ID" value="URQ62895.1"/>
    <property type="molecule type" value="Genomic_DNA"/>
</dbReference>
<keyword evidence="1" id="KW-0472">Membrane</keyword>
<sequence length="298" mass="35226">MKRFFIGSITFVLVLFNAIWIILAVTPIGLLRFLPSRRIKIGVLKFNERLGEYYLNGNKFIQDLMHKPKYRVEGMEHCKMDVWQFTTINHLSWADIFLFLYFTNFKATCPRIFMKAELWWLPITWAANIGLGMPFVKRRKKEDIIKNPQLALHDKNATIKACEIYKLFPTNVCGFIEGTRIDKEKYDNSKSKFKNLMPPKIGGMGYTLEVMPYIDTLTDITLIYKSSKRTFWDFLCGDMNEATVLINSFDIPNHLRGKDYSFDNEGREEFRNFLEEIWQKKDEAIEREKKKFGIEKVF</sequence>
<name>A0A9Q8TXR6_9GAMM</name>
<keyword evidence="1" id="KW-0812">Transmembrane</keyword>
<dbReference type="AlphaFoldDB" id="A0A9Q8TXR6"/>